<dbReference type="InterPro" id="IPR002575">
    <property type="entry name" value="Aminoglycoside_PTrfase"/>
</dbReference>
<dbReference type="Gene3D" id="3.90.1200.10">
    <property type="match status" value="1"/>
</dbReference>
<gene>
    <name evidence="2" type="ORF">FB554_1123</name>
</gene>
<dbReference type="InterPro" id="IPR011009">
    <property type="entry name" value="Kinase-like_dom_sf"/>
</dbReference>
<dbReference type="AlphaFoldDB" id="A0A542XAZ4"/>
<dbReference type="OrthoDB" id="101887at2"/>
<sequence>MTRRDDAPAPLPGSDRFGPASEVWDTDAWRWEVTRWFDDVLPRRGITRHPTTPRQPRVRPWSTQLVIETDQGRGWFKANVPESSPETLVYERLSRVAPDLLSPVWVSDAEREWFVCPDQGRTLRQVANADTITSLWSAVLRRYARLQRASVGVVDALVDGGVPRWGSRALVSAWVARGRPEERVADEALRSAADRLEALGLPPTIEHGDLHAGNVFTCAATSSAMQEAKIFDWGDAYVGHPFGSLLIALRNPEYHFGLAADPERDQRLVRAYLSGWADVRPVAELERVVPDAMLLARVARILSWDRALTRATDPERGQWQPHADGWAQEIVRIASPRSAE</sequence>
<organism evidence="2 3">
    <name type="scientific">Barrientosiimonas humi</name>
    <dbReference type="NCBI Taxonomy" id="999931"/>
    <lineage>
        <taxon>Bacteria</taxon>
        <taxon>Bacillati</taxon>
        <taxon>Actinomycetota</taxon>
        <taxon>Actinomycetes</taxon>
        <taxon>Micrococcales</taxon>
        <taxon>Dermacoccaceae</taxon>
        <taxon>Barrientosiimonas</taxon>
    </lineage>
</organism>
<dbReference type="SUPFAM" id="SSF56112">
    <property type="entry name" value="Protein kinase-like (PK-like)"/>
    <property type="match status" value="1"/>
</dbReference>
<comment type="caution">
    <text evidence="2">The sequence shown here is derived from an EMBL/GenBank/DDBJ whole genome shotgun (WGS) entry which is preliminary data.</text>
</comment>
<dbReference type="RefSeq" id="WP_142005063.1">
    <property type="nucleotide sequence ID" value="NZ_CAJTBP010000001.1"/>
</dbReference>
<accession>A0A542XAZ4</accession>
<dbReference type="Pfam" id="PF01636">
    <property type="entry name" value="APH"/>
    <property type="match status" value="1"/>
</dbReference>
<proteinExistence type="predicted"/>
<feature type="domain" description="Aminoglycoside phosphotransferase" evidence="1">
    <location>
        <begin position="103"/>
        <end position="281"/>
    </location>
</feature>
<keyword evidence="3" id="KW-1185">Reference proteome</keyword>
<evidence type="ECO:0000313" key="3">
    <source>
        <dbReference type="Proteomes" id="UP000318336"/>
    </source>
</evidence>
<dbReference type="GO" id="GO:0016740">
    <property type="term" value="F:transferase activity"/>
    <property type="evidence" value="ECO:0007669"/>
    <property type="project" value="UniProtKB-KW"/>
</dbReference>
<dbReference type="EMBL" id="VFOK01000001">
    <property type="protein sequence ID" value="TQL32990.1"/>
    <property type="molecule type" value="Genomic_DNA"/>
</dbReference>
<evidence type="ECO:0000259" key="1">
    <source>
        <dbReference type="Pfam" id="PF01636"/>
    </source>
</evidence>
<evidence type="ECO:0000313" key="2">
    <source>
        <dbReference type="EMBL" id="TQL32990.1"/>
    </source>
</evidence>
<keyword evidence="2" id="KW-0808">Transferase</keyword>
<dbReference type="Proteomes" id="UP000318336">
    <property type="component" value="Unassembled WGS sequence"/>
</dbReference>
<reference evidence="2 3" key="1">
    <citation type="submission" date="2019-06" db="EMBL/GenBank/DDBJ databases">
        <title>Sequencing the genomes of 1000 actinobacteria strains.</title>
        <authorList>
            <person name="Klenk H.-P."/>
        </authorList>
    </citation>
    <scope>NUCLEOTIDE SEQUENCE [LARGE SCALE GENOMIC DNA]</scope>
    <source>
        <strain evidence="2 3">DSM 24617</strain>
    </source>
</reference>
<name>A0A542XAZ4_9MICO</name>
<protein>
    <submittedName>
        <fullName evidence="2">Phosphotransferase family enzyme</fullName>
    </submittedName>
</protein>